<accession>A0A9P7FY45</accession>
<comment type="caution">
    <text evidence="1">The sequence shown here is derived from an EMBL/GenBank/DDBJ whole genome shotgun (WGS) entry which is preliminary data.</text>
</comment>
<dbReference type="EMBL" id="JABCKI010005722">
    <property type="protein sequence ID" value="KAG5639410.1"/>
    <property type="molecule type" value="Genomic_DNA"/>
</dbReference>
<organism evidence="1 2">
    <name type="scientific">Sphagnurus paluster</name>
    <dbReference type="NCBI Taxonomy" id="117069"/>
    <lineage>
        <taxon>Eukaryota</taxon>
        <taxon>Fungi</taxon>
        <taxon>Dikarya</taxon>
        <taxon>Basidiomycota</taxon>
        <taxon>Agaricomycotina</taxon>
        <taxon>Agaricomycetes</taxon>
        <taxon>Agaricomycetidae</taxon>
        <taxon>Agaricales</taxon>
        <taxon>Tricholomatineae</taxon>
        <taxon>Lyophyllaceae</taxon>
        <taxon>Sphagnurus</taxon>
    </lineage>
</organism>
<reference evidence="1" key="2">
    <citation type="submission" date="2021-10" db="EMBL/GenBank/DDBJ databases">
        <title>Phylogenomics reveals ancestral predisposition of the termite-cultivated fungus Termitomyces towards a domesticated lifestyle.</title>
        <authorList>
            <person name="Auxier B."/>
            <person name="Grum-Grzhimaylo A."/>
            <person name="Cardenas M.E."/>
            <person name="Lodge J.D."/>
            <person name="Laessoe T."/>
            <person name="Pedersen O."/>
            <person name="Smith M.E."/>
            <person name="Kuyper T.W."/>
            <person name="Franco-Molano E.A."/>
            <person name="Baroni T.J."/>
            <person name="Aanen D.K."/>
        </authorList>
    </citation>
    <scope>NUCLEOTIDE SEQUENCE</scope>
    <source>
        <strain evidence="1">D49</strain>
    </source>
</reference>
<keyword evidence="2" id="KW-1185">Reference proteome</keyword>
<proteinExistence type="predicted"/>
<protein>
    <submittedName>
        <fullName evidence="1">Uncharacterized protein</fullName>
    </submittedName>
</protein>
<sequence length="488" mass="53542">MSALPPELLHALNQAYLLHVLATDPARVVPPGKSLLSMMPRALPVAHDSPLHVRVEELVHKAFWDEALVSLASPSPAVQLSRLKLLYSDLYDALQPLFPPDHPILLTLRAPLSPTSSPLHSTLAFLQEILVALRQRCAPVRDPDVDALLEDLASPPLASSSQSENPLAVLIVESLRAMIALAETLKHDLTDTLLGAMSEAQLTHVLRQQARQRERELILEWPGVRSSDLADHWNIWCGDALGGWTARLVRALASPTPVTSNGPSDPQPNALPLQLFFCRPTLLYVQNYLQALVVAAALKALVRLPVAPSTSSDFMPRVWSLLKSEIDRDEYTIAGADTGDSGVSETKIINLADEVVRARRLLSSASHSENEERELRAAVERTLQLTDPVFKLLQARLTRAIEEHFRDAQVHKESVNAVALPQIMRTGRVAPGARSPPINSSNIAQSTPVKTIKGFEDEVLVQGIEEVVSKVTACIDWVEWVWGDALPT</sequence>
<dbReference type="OrthoDB" id="276323at2759"/>
<evidence type="ECO:0000313" key="1">
    <source>
        <dbReference type="EMBL" id="KAG5639410.1"/>
    </source>
</evidence>
<gene>
    <name evidence="1" type="ORF">H0H81_002942</name>
</gene>
<evidence type="ECO:0000313" key="2">
    <source>
        <dbReference type="Proteomes" id="UP000717328"/>
    </source>
</evidence>
<reference evidence="1" key="1">
    <citation type="submission" date="2021-02" db="EMBL/GenBank/DDBJ databases">
        <authorList>
            <person name="Nieuwenhuis M."/>
            <person name="Van De Peppel L.J.J."/>
        </authorList>
    </citation>
    <scope>NUCLEOTIDE SEQUENCE</scope>
    <source>
        <strain evidence="1">D49</strain>
    </source>
</reference>
<dbReference type="Proteomes" id="UP000717328">
    <property type="component" value="Unassembled WGS sequence"/>
</dbReference>
<name>A0A9P7FY45_9AGAR</name>
<dbReference type="AlphaFoldDB" id="A0A9P7FY45"/>